<dbReference type="EMBL" id="JQ970526">
    <property type="protein sequence ID" value="AFK79221.1"/>
    <property type="molecule type" value="Genomic_DNA"/>
</dbReference>
<feature type="compositionally biased region" description="Basic and acidic residues" evidence="1">
    <location>
        <begin position="444"/>
        <end position="457"/>
    </location>
</feature>
<feature type="region of interest" description="Disordered" evidence="1">
    <location>
        <begin position="385"/>
        <end position="412"/>
    </location>
</feature>
<feature type="compositionally biased region" description="Basic and acidic residues" evidence="1">
    <location>
        <begin position="476"/>
        <end position="486"/>
    </location>
</feature>
<reference evidence="2" key="1">
    <citation type="submission" date="2012-04" db="EMBL/GenBank/DDBJ databases">
        <title>Characterization of mineral phosphate solubilization trait from soil metagenome.</title>
        <authorList>
            <person name="Chhabra S."/>
            <person name="Brazil D."/>
            <person name="Morrissey J."/>
            <person name="Burke J."/>
            <person name="O'Gara F."/>
            <person name="Dowling D."/>
        </authorList>
    </citation>
    <scope>NUCLEOTIDE SEQUENCE</scope>
</reference>
<feature type="region of interest" description="Disordered" evidence="1">
    <location>
        <begin position="442"/>
        <end position="486"/>
    </location>
</feature>
<proteinExistence type="predicted"/>
<evidence type="ECO:0000313" key="2">
    <source>
        <dbReference type="EMBL" id="AFK79221.1"/>
    </source>
</evidence>
<feature type="compositionally biased region" description="Low complexity" evidence="1">
    <location>
        <begin position="385"/>
        <end position="404"/>
    </location>
</feature>
<feature type="region of interest" description="Disordered" evidence="1">
    <location>
        <begin position="211"/>
        <end position="231"/>
    </location>
</feature>
<accession>I3VIL5</accession>
<sequence>MATDPCHHLGGTNALRREDRRLRCARRRSAGELAPAAARGPHLRSHLRPAAAGARKHLLVHEQSHRSGRAGGARRPDRVLGMALCPHHGALHPPHPRHDLRHDGVLEGGSAADLHRLAHPRSRAPGGRSGGGRGRHQAQPRCGPQTFGGGVARAHQARHRYSLRHNHQHRRLSSVLAPARRHRAIHHDLADCAHLLARGLAHRFHDLHPAPRLLPAPTRTQARKADGRTPQPGLWRLVLPAGASGHCAPQARLRHLPWLLAPRGLFHVSTEATVLPEGLVVPVLRGRLAPRRRDPRSHPRRNCPGRTGRARRRERVREAARARWGRGDAARAAIAHHLRGRGRTALLVLRGARAAAAELRTDHHPSAGQTRHAAPGGAAAVFGAGAGARSAGQRARAGNRAPGGDPCFHPPFRRRHRVAARRRAEAGRHLPRHAECGAGSRRLGCRELPRGSADRSRTRQSGGAHQPGCGTFDLGGTERRPGGDVA</sequence>
<name>I3VIL5_9BACT</name>
<dbReference type="AlphaFoldDB" id="I3VIL5"/>
<evidence type="ECO:0000256" key="1">
    <source>
        <dbReference type="SAM" id="MobiDB-lite"/>
    </source>
</evidence>
<organism evidence="2">
    <name type="scientific">uncultured bacterium F42-01</name>
    <dbReference type="NCBI Taxonomy" id="1191438"/>
    <lineage>
        <taxon>Bacteria</taxon>
        <taxon>environmental samples</taxon>
    </lineage>
</organism>
<feature type="region of interest" description="Disordered" evidence="1">
    <location>
        <begin position="290"/>
        <end position="314"/>
    </location>
</feature>
<protein>
    <submittedName>
        <fullName evidence="2">Exodeoxyribonuclease V beta subunit</fullName>
    </submittedName>
</protein>
<feature type="region of interest" description="Disordered" evidence="1">
    <location>
        <begin position="115"/>
        <end position="144"/>
    </location>
</feature>